<evidence type="ECO:0000256" key="3">
    <source>
        <dbReference type="ARBA" id="ARBA00011837"/>
    </source>
</evidence>
<dbReference type="InterPro" id="IPR037212">
    <property type="entry name" value="Med7/Med21-like"/>
</dbReference>
<evidence type="ECO:0000256" key="8">
    <source>
        <dbReference type="ARBA" id="ARBA00023242"/>
    </source>
</evidence>
<evidence type="ECO:0000256" key="5">
    <source>
        <dbReference type="ARBA" id="ARBA00023015"/>
    </source>
</evidence>
<gene>
    <name evidence="12" type="ORF">BN1708_009419</name>
</gene>
<dbReference type="AlphaFoldDB" id="A0A0G4KH41"/>
<proteinExistence type="inferred from homology"/>
<evidence type="ECO:0000256" key="1">
    <source>
        <dbReference type="ARBA" id="ARBA00004123"/>
    </source>
</evidence>
<evidence type="ECO:0000256" key="2">
    <source>
        <dbReference type="ARBA" id="ARBA00005770"/>
    </source>
</evidence>
<comment type="subunit">
    <text evidence="3 10">Component of the Mediator complex.</text>
</comment>
<dbReference type="Gene3D" id="6.10.280.10">
    <property type="entry name" value="Mediator complex, subunit Med21"/>
    <property type="match status" value="1"/>
</dbReference>
<evidence type="ECO:0000313" key="12">
    <source>
        <dbReference type="EMBL" id="CRJ93805.1"/>
    </source>
</evidence>
<dbReference type="GO" id="GO:0003712">
    <property type="term" value="F:transcription coregulator activity"/>
    <property type="evidence" value="ECO:0007669"/>
    <property type="project" value="TreeGrafter"/>
</dbReference>
<evidence type="ECO:0000256" key="11">
    <source>
        <dbReference type="SAM" id="Coils"/>
    </source>
</evidence>
<comment type="similarity">
    <text evidence="2 10">Belongs to the Mediator complex subunit 21 family.</text>
</comment>
<evidence type="ECO:0000256" key="7">
    <source>
        <dbReference type="ARBA" id="ARBA00023163"/>
    </source>
</evidence>
<dbReference type="SUPFAM" id="SSF140718">
    <property type="entry name" value="Mediator hinge subcomplex-like"/>
    <property type="match status" value="1"/>
</dbReference>
<keyword evidence="13" id="KW-1185">Reference proteome</keyword>
<organism evidence="12 13">
    <name type="scientific">Verticillium longisporum</name>
    <name type="common">Verticillium dahliae var. longisporum</name>
    <dbReference type="NCBI Taxonomy" id="100787"/>
    <lineage>
        <taxon>Eukaryota</taxon>
        <taxon>Fungi</taxon>
        <taxon>Dikarya</taxon>
        <taxon>Ascomycota</taxon>
        <taxon>Pezizomycotina</taxon>
        <taxon>Sordariomycetes</taxon>
        <taxon>Hypocreomycetidae</taxon>
        <taxon>Glomerellales</taxon>
        <taxon>Plectosphaerellaceae</taxon>
        <taxon>Verticillium</taxon>
    </lineage>
</organism>
<dbReference type="PANTHER" id="PTHR13381:SF0">
    <property type="entry name" value="MEDIATOR OF RNA POLYMERASE II TRANSCRIPTION SUBUNIT 21"/>
    <property type="match status" value="1"/>
</dbReference>
<dbReference type="GO" id="GO:0006357">
    <property type="term" value="P:regulation of transcription by RNA polymerase II"/>
    <property type="evidence" value="ECO:0007669"/>
    <property type="project" value="TreeGrafter"/>
</dbReference>
<dbReference type="GO" id="GO:0016592">
    <property type="term" value="C:mediator complex"/>
    <property type="evidence" value="ECO:0007669"/>
    <property type="project" value="UniProtKB-UniRule"/>
</dbReference>
<feature type="coiled-coil region" evidence="11">
    <location>
        <begin position="112"/>
        <end position="139"/>
    </location>
</feature>
<dbReference type="Proteomes" id="UP000044602">
    <property type="component" value="Unassembled WGS sequence"/>
</dbReference>
<evidence type="ECO:0000313" key="13">
    <source>
        <dbReference type="Proteomes" id="UP000044602"/>
    </source>
</evidence>
<comment type="subcellular location">
    <subcellularLocation>
        <location evidence="1 10">Nucleus</location>
    </subcellularLocation>
</comment>
<keyword evidence="7 10" id="KW-0804">Transcription</keyword>
<evidence type="ECO:0000256" key="9">
    <source>
        <dbReference type="ARBA" id="ARBA00025687"/>
    </source>
</evidence>
<keyword evidence="6 10" id="KW-0010">Activator</keyword>
<dbReference type="PANTHER" id="PTHR13381">
    <property type="entry name" value="RNA POLYMERASE II HOLOENZYME COMPONENT SRB7"/>
    <property type="match status" value="1"/>
</dbReference>
<dbReference type="Pfam" id="PF11221">
    <property type="entry name" value="Med21"/>
    <property type="match status" value="1"/>
</dbReference>
<keyword evidence="8 10" id="KW-0539">Nucleus</keyword>
<dbReference type="STRING" id="100787.A0A0G4KH41"/>
<comment type="function">
    <text evidence="9 10">Component of the Mediator complex, a coactivator involved in the regulated transcription of nearly all RNA polymerase II-dependent genes. Mediator functions as a bridge to convey information from gene-specific regulatory proteins to the basal RNA polymerase II transcription machinery. Mediator is recruited to promoters by direct interactions with regulatory proteins and serves as a scaffold for the assembly of a functional preinitiation complex with RNA polymerase II and the general transcription factors.</text>
</comment>
<accession>A0A0G4KH41</accession>
<evidence type="ECO:0000256" key="4">
    <source>
        <dbReference type="ARBA" id="ARBA00019691"/>
    </source>
</evidence>
<protein>
    <recommendedName>
        <fullName evidence="4 10">Mediator of RNA polymerase II transcription subunit 21</fullName>
    </recommendedName>
</protein>
<feature type="non-terminal residue" evidence="12">
    <location>
        <position position="1"/>
    </location>
</feature>
<evidence type="ECO:0000256" key="6">
    <source>
        <dbReference type="ARBA" id="ARBA00023159"/>
    </source>
</evidence>
<dbReference type="InterPro" id="IPR021384">
    <property type="entry name" value="Mediator_Med21"/>
</dbReference>
<evidence type="ECO:0000256" key="10">
    <source>
        <dbReference type="RuleBase" id="RU366036"/>
    </source>
</evidence>
<reference evidence="12 13" key="1">
    <citation type="submission" date="2015-05" db="EMBL/GenBank/DDBJ databases">
        <authorList>
            <person name="Wang D.B."/>
            <person name="Wang M."/>
        </authorList>
    </citation>
    <scope>NUCLEOTIDE SEQUENCE [LARGE SCALE GENOMIC DNA]</scope>
    <source>
        <strain evidence="12">VL1</strain>
    </source>
</reference>
<sequence>SLTVTTRLATTNATVCAANMTDRLTQLQDAVDQLAQQFVACFHYVNRHHDLEVLGPKDKVRDVTKGASQLEVEPADPEEFRAGLLELSRDLIVKEQQIEVLISTLPGLDTSEADQEKNVRELEEELKIAEVQRQEAIKEKDQILVKLDEVIRNVRRP</sequence>
<dbReference type="EMBL" id="CVQH01001002">
    <property type="protein sequence ID" value="CRJ93805.1"/>
    <property type="molecule type" value="Genomic_DNA"/>
</dbReference>
<name>A0A0G4KH41_VERLO</name>
<keyword evidence="5 10" id="KW-0805">Transcription regulation</keyword>
<keyword evidence="11" id="KW-0175">Coiled coil</keyword>